<dbReference type="Pfam" id="PF13843">
    <property type="entry name" value="DDE_Tnp_1_7"/>
    <property type="match status" value="1"/>
</dbReference>
<dbReference type="InterPro" id="IPR029526">
    <property type="entry name" value="PGBD"/>
</dbReference>
<evidence type="ECO:0000259" key="2">
    <source>
        <dbReference type="Pfam" id="PF13843"/>
    </source>
</evidence>
<dbReference type="AlphaFoldDB" id="A0A4Y2KAS3"/>
<feature type="domain" description="PiggyBac transposable element-derived protein" evidence="2">
    <location>
        <begin position="10"/>
        <end position="123"/>
    </location>
</feature>
<evidence type="ECO:0000256" key="1">
    <source>
        <dbReference type="SAM" id="Phobius"/>
    </source>
</evidence>
<evidence type="ECO:0000313" key="4">
    <source>
        <dbReference type="Proteomes" id="UP000499080"/>
    </source>
</evidence>
<organism evidence="3 4">
    <name type="scientific">Araneus ventricosus</name>
    <name type="common">Orbweaver spider</name>
    <name type="synonym">Epeira ventricosa</name>
    <dbReference type="NCBI Taxonomy" id="182803"/>
    <lineage>
        <taxon>Eukaryota</taxon>
        <taxon>Metazoa</taxon>
        <taxon>Ecdysozoa</taxon>
        <taxon>Arthropoda</taxon>
        <taxon>Chelicerata</taxon>
        <taxon>Arachnida</taxon>
        <taxon>Araneae</taxon>
        <taxon>Araneomorphae</taxon>
        <taxon>Entelegynae</taxon>
        <taxon>Araneoidea</taxon>
        <taxon>Araneidae</taxon>
        <taxon>Araneus</taxon>
    </lineage>
</organism>
<accession>A0A4Y2KAS3</accession>
<comment type="caution">
    <text evidence="3">The sequence shown here is derived from an EMBL/GenBank/DDBJ whole genome shotgun (WGS) entry which is preliminary data.</text>
</comment>
<sequence>MNYRNCSKRTTVKRTRKEVLESLKLRKEDLYSSTVLKHDNIILKEYQRKKDKIVLLLSSLHPTLEVEFIEEKALEAIKFYNSTKYGVDVLDKMATKYSTKSACRRWPEQVFFNILDLAVINVWIIYKEIIGMKIKS</sequence>
<gene>
    <name evidence="3" type="ORF">AVEN_133370_1</name>
</gene>
<dbReference type="EMBL" id="BGPR01004378">
    <property type="protein sequence ID" value="GBM98998.1"/>
    <property type="molecule type" value="Genomic_DNA"/>
</dbReference>
<dbReference type="OrthoDB" id="6437203at2759"/>
<dbReference type="Proteomes" id="UP000499080">
    <property type="component" value="Unassembled WGS sequence"/>
</dbReference>
<keyword evidence="1" id="KW-0472">Membrane</keyword>
<keyword evidence="1" id="KW-1133">Transmembrane helix</keyword>
<feature type="transmembrane region" description="Helical" evidence="1">
    <location>
        <begin position="110"/>
        <end position="126"/>
    </location>
</feature>
<proteinExistence type="predicted"/>
<keyword evidence="1" id="KW-0812">Transmembrane</keyword>
<protein>
    <recommendedName>
        <fullName evidence="2">PiggyBac transposable element-derived protein domain-containing protein</fullName>
    </recommendedName>
</protein>
<name>A0A4Y2KAS3_ARAVE</name>
<keyword evidence="4" id="KW-1185">Reference proteome</keyword>
<evidence type="ECO:0000313" key="3">
    <source>
        <dbReference type="EMBL" id="GBM98998.1"/>
    </source>
</evidence>
<reference evidence="3 4" key="1">
    <citation type="journal article" date="2019" name="Sci. Rep.">
        <title>Orb-weaving spider Araneus ventricosus genome elucidates the spidroin gene catalogue.</title>
        <authorList>
            <person name="Kono N."/>
            <person name="Nakamura H."/>
            <person name="Ohtoshi R."/>
            <person name="Moran D.A.P."/>
            <person name="Shinohara A."/>
            <person name="Yoshida Y."/>
            <person name="Fujiwara M."/>
            <person name="Mori M."/>
            <person name="Tomita M."/>
            <person name="Arakawa K."/>
        </authorList>
    </citation>
    <scope>NUCLEOTIDE SEQUENCE [LARGE SCALE GENOMIC DNA]</scope>
</reference>